<feature type="compositionally biased region" description="Polar residues" evidence="2">
    <location>
        <begin position="411"/>
        <end position="424"/>
    </location>
</feature>
<evidence type="ECO:0000259" key="5">
    <source>
        <dbReference type="Pfam" id="PF17936"/>
    </source>
</evidence>
<evidence type="ECO:0000313" key="6">
    <source>
        <dbReference type="EMBL" id="CAA9395404.1"/>
    </source>
</evidence>
<dbReference type="Pfam" id="PF13205">
    <property type="entry name" value="Big_5"/>
    <property type="match status" value="1"/>
</dbReference>
<gene>
    <name evidence="6" type="ORF">AVDCRST_MAG03-881</name>
</gene>
<dbReference type="SMART" id="SM00710">
    <property type="entry name" value="PbH1"/>
    <property type="match status" value="6"/>
</dbReference>
<organism evidence="6">
    <name type="scientific">uncultured Rubrobacteraceae bacterium</name>
    <dbReference type="NCBI Taxonomy" id="349277"/>
    <lineage>
        <taxon>Bacteria</taxon>
        <taxon>Bacillati</taxon>
        <taxon>Actinomycetota</taxon>
        <taxon>Rubrobacteria</taxon>
        <taxon>Rubrobacterales</taxon>
        <taxon>Rubrobacteraceae</taxon>
        <taxon>environmental samples</taxon>
    </lineage>
</organism>
<reference evidence="6" key="1">
    <citation type="submission" date="2020-02" db="EMBL/GenBank/DDBJ databases">
        <authorList>
            <person name="Meier V. D."/>
        </authorList>
    </citation>
    <scope>NUCLEOTIDE SEQUENCE</scope>
    <source>
        <strain evidence="6">AVDCRST_MAG03</strain>
    </source>
</reference>
<feature type="domain" description="Bacterial Ig" evidence="5">
    <location>
        <begin position="542"/>
        <end position="604"/>
    </location>
</feature>
<dbReference type="Gene3D" id="2.60.40.10">
    <property type="entry name" value="Immunoglobulins"/>
    <property type="match status" value="1"/>
</dbReference>
<dbReference type="GO" id="GO:0005975">
    <property type="term" value="P:carbohydrate metabolic process"/>
    <property type="evidence" value="ECO:0007669"/>
    <property type="project" value="UniProtKB-ARBA"/>
</dbReference>
<dbReference type="SUPFAM" id="SSF51126">
    <property type="entry name" value="Pectin lyase-like"/>
    <property type="match status" value="1"/>
</dbReference>
<dbReference type="InterPro" id="IPR013783">
    <property type="entry name" value="Ig-like_fold"/>
</dbReference>
<sequence>MKHVGHKARVGVTRSYGKARTVVMLALVCGSLLFGARPVHAADFGVTNTGDGGAGSLRQAILDANARSGADRISFAIPGEGVKTISPASALPAITDPVTIDGYSQPGATPNTNGPGRSDNAALKIELNGAAAGSGVSGLNISTTDSTVKGMVINRFTDYGIYLGGDGGHAVEGNFIGTDAAGSADLGNRYSGVIVNTYSGGAPNTIGGTTPAARNVISGNNSGGGAVWIHTGTPGNLVQGNFIGTDATGTADLGNSGHGVHVRYGTTNVIGGTTPESRNVISGNGDNGVVFDNGTIGGRIEKNYVRGNFIGTDVTGTRPLGNSGNGVVLSGRCGSIKDHTVGGTGPGEGNVIAHNRMAGVAVVADPCYVSGYGSAASGNRVLGNSIRDNGGLGIDLGATGVTGNDPGDTDSGPNGLQNSPTLASASRAGGASTVEGSFDGAPNTSLTVQFFANPEKDPSGRGEGETFLGERVVTTDGSGRAAFSFVTPDAHAGDFVAATATGLDGSSEFSEAVVVADATAPGPPVITSPADGSYDVDGRLAFAGTAEPGSEVELFEAGNNSPVAAATAGPSGDWRAELAAAISDGTHTFTARATDAAGNTSPESDPLKVTVDTVAPSVVGVSPAHRATGVSPRANLVATFSEVMGEATVNRTTVKLVRSGTTRAVPAAVTYDATTSKATLNPSAKLMPGTRYTATVTTGVEDLAGHSPSATKAWSFKVRG</sequence>
<accession>A0A6J4NR58</accession>
<dbReference type="Gene3D" id="2.60.40.1220">
    <property type="match status" value="1"/>
</dbReference>
<dbReference type="AlphaFoldDB" id="A0A6J4NR58"/>
<dbReference type="InterPro" id="IPR032812">
    <property type="entry name" value="SbsA_Ig"/>
</dbReference>
<evidence type="ECO:0000256" key="3">
    <source>
        <dbReference type="SAM" id="SignalP"/>
    </source>
</evidence>
<dbReference type="Pfam" id="PF17936">
    <property type="entry name" value="Big_6"/>
    <property type="match status" value="1"/>
</dbReference>
<dbReference type="EMBL" id="CADCUT010000052">
    <property type="protein sequence ID" value="CAA9395404.1"/>
    <property type="molecule type" value="Genomic_DNA"/>
</dbReference>
<keyword evidence="1 3" id="KW-0732">Signal</keyword>
<feature type="signal peptide" evidence="3">
    <location>
        <begin position="1"/>
        <end position="41"/>
    </location>
</feature>
<dbReference type="InterPro" id="IPR011050">
    <property type="entry name" value="Pectin_lyase_fold/virulence"/>
</dbReference>
<evidence type="ECO:0000256" key="2">
    <source>
        <dbReference type="SAM" id="MobiDB-lite"/>
    </source>
</evidence>
<dbReference type="InterPro" id="IPR006626">
    <property type="entry name" value="PbH1"/>
</dbReference>
<protein>
    <submittedName>
        <fullName evidence="6">Uncharacterized protein</fullName>
    </submittedName>
</protein>
<dbReference type="InterPro" id="IPR041498">
    <property type="entry name" value="Big_6"/>
</dbReference>
<dbReference type="InterPro" id="IPR014755">
    <property type="entry name" value="Cu-Rt/internalin_Ig-like"/>
</dbReference>
<proteinExistence type="predicted"/>
<name>A0A6J4NR58_9ACTN</name>
<evidence type="ECO:0000256" key="1">
    <source>
        <dbReference type="ARBA" id="ARBA00022729"/>
    </source>
</evidence>
<feature type="domain" description="SbsA Ig-like" evidence="4">
    <location>
        <begin position="612"/>
        <end position="717"/>
    </location>
</feature>
<feature type="chain" id="PRO_5026864292" evidence="3">
    <location>
        <begin position="42"/>
        <end position="720"/>
    </location>
</feature>
<feature type="region of interest" description="Disordered" evidence="2">
    <location>
        <begin position="398"/>
        <end position="439"/>
    </location>
</feature>
<evidence type="ECO:0000259" key="4">
    <source>
        <dbReference type="Pfam" id="PF13205"/>
    </source>
</evidence>